<name>A0ABN1ZKX6_9ACTN</name>
<protein>
    <recommendedName>
        <fullName evidence="2">GH16 domain-containing protein</fullName>
    </recommendedName>
</protein>
<keyword evidence="4" id="KW-1185">Reference proteome</keyword>
<dbReference type="Gene3D" id="2.60.120.200">
    <property type="match status" value="1"/>
</dbReference>
<proteinExistence type="predicted"/>
<organism evidence="3 4">
    <name type="scientific">Streptomyces synnematoformans</name>
    <dbReference type="NCBI Taxonomy" id="415721"/>
    <lineage>
        <taxon>Bacteria</taxon>
        <taxon>Bacillati</taxon>
        <taxon>Actinomycetota</taxon>
        <taxon>Actinomycetes</taxon>
        <taxon>Kitasatosporales</taxon>
        <taxon>Streptomycetaceae</taxon>
        <taxon>Streptomyces</taxon>
    </lineage>
</organism>
<keyword evidence="1" id="KW-0732">Signal</keyword>
<accession>A0ABN1ZKX6</accession>
<evidence type="ECO:0000259" key="2">
    <source>
        <dbReference type="PROSITE" id="PS51762"/>
    </source>
</evidence>
<dbReference type="InterPro" id="IPR013320">
    <property type="entry name" value="ConA-like_dom_sf"/>
</dbReference>
<dbReference type="PROSITE" id="PS51762">
    <property type="entry name" value="GH16_2"/>
    <property type="match status" value="1"/>
</dbReference>
<gene>
    <name evidence="3" type="ORF">GCM10009802_56180</name>
</gene>
<dbReference type="CDD" id="cd00413">
    <property type="entry name" value="Glyco_hydrolase_16"/>
    <property type="match status" value="1"/>
</dbReference>
<dbReference type="EMBL" id="BAAAPF010000281">
    <property type="protein sequence ID" value="GAA1500610.1"/>
    <property type="molecule type" value="Genomic_DNA"/>
</dbReference>
<evidence type="ECO:0000256" key="1">
    <source>
        <dbReference type="SAM" id="SignalP"/>
    </source>
</evidence>
<dbReference type="SUPFAM" id="SSF49899">
    <property type="entry name" value="Concanavalin A-like lectins/glucanases"/>
    <property type="match status" value="1"/>
</dbReference>
<evidence type="ECO:0000313" key="4">
    <source>
        <dbReference type="Proteomes" id="UP001500443"/>
    </source>
</evidence>
<dbReference type="InterPro" id="IPR000757">
    <property type="entry name" value="Beta-glucanase-like"/>
</dbReference>
<dbReference type="Proteomes" id="UP001500443">
    <property type="component" value="Unassembled WGS sequence"/>
</dbReference>
<feature type="chain" id="PRO_5046178958" description="GH16 domain-containing protein" evidence="1">
    <location>
        <begin position="34"/>
        <end position="309"/>
    </location>
</feature>
<reference evidence="3 4" key="1">
    <citation type="journal article" date="2019" name="Int. J. Syst. Evol. Microbiol.">
        <title>The Global Catalogue of Microorganisms (GCM) 10K type strain sequencing project: providing services to taxonomists for standard genome sequencing and annotation.</title>
        <authorList>
            <consortium name="The Broad Institute Genomics Platform"/>
            <consortium name="The Broad Institute Genome Sequencing Center for Infectious Disease"/>
            <person name="Wu L."/>
            <person name="Ma J."/>
        </authorList>
    </citation>
    <scope>NUCLEOTIDE SEQUENCE [LARGE SCALE GENOMIC DNA]</scope>
    <source>
        <strain evidence="3 4">JCM 15481</strain>
    </source>
</reference>
<comment type="caution">
    <text evidence="3">The sequence shown here is derived from an EMBL/GenBank/DDBJ whole genome shotgun (WGS) entry which is preliminary data.</text>
</comment>
<sequence>MTRTPRRTTRPRTPAALLAAAGLLAAGAVVAPAAVGSGSSAAGPALFDDFDYTGHDDGRLGQRGWTVRSGSGGPGAPGVGWAPEQVTFPGEGAGSVLNLRTSTDGTAAGTRQTELYHQRKFQQGTYAARVHFSDAPATGPDGDQMVQTFFTITPLDAPMDPDYGELDFEYLPNGGWGEPSHTLYATSWETYRPDPWEAVNTHTAARQSYAGWHDLVITVDGDSVDYYVDGRKFAAHGEPYLPETPMSINLNHWIISGGLAGSTVPRAYDQQVDYVYFAKDQTLTPAQVAQEVAAYRAAGVTHEDTVPGG</sequence>
<evidence type="ECO:0000313" key="3">
    <source>
        <dbReference type="EMBL" id="GAA1500610.1"/>
    </source>
</evidence>
<feature type="signal peptide" evidence="1">
    <location>
        <begin position="1"/>
        <end position="33"/>
    </location>
</feature>
<feature type="domain" description="GH16" evidence="2">
    <location>
        <begin position="39"/>
        <end position="283"/>
    </location>
</feature>